<protein>
    <submittedName>
        <fullName evidence="1">Uncharacterized protein</fullName>
    </submittedName>
</protein>
<proteinExistence type="predicted"/>
<keyword evidence="2" id="KW-1185">Reference proteome</keyword>
<reference evidence="2" key="1">
    <citation type="submission" date="2014-10" db="EMBL/GenBank/DDBJ databases">
        <authorList>
            <person name="King R."/>
        </authorList>
    </citation>
    <scope>NUCLEOTIDE SEQUENCE [LARGE SCALE GENOMIC DNA]</scope>
    <source>
        <strain evidence="2">A3/5</strain>
    </source>
</reference>
<sequence length="68" mass="7628">MPKRRRDFSSCFHEKALEHPKVEMSHCFNMRSYGCKSSMPCGGASDSQTTGLGKPPVPHKADWLVALY</sequence>
<dbReference type="EMBL" id="LN649230">
    <property type="protein sequence ID" value="CEI60627.1"/>
    <property type="molecule type" value="Genomic_DNA"/>
</dbReference>
<evidence type="ECO:0000313" key="1">
    <source>
        <dbReference type="EMBL" id="CEI60627.1"/>
    </source>
</evidence>
<dbReference type="AlphaFoldDB" id="A0A2L2T8Q6"/>
<name>A0A2L2T8Q6_9HYPO</name>
<dbReference type="Proteomes" id="UP000245910">
    <property type="component" value="Chromosome II"/>
</dbReference>
<organism evidence="1 2">
    <name type="scientific">Fusarium venenatum</name>
    <dbReference type="NCBI Taxonomy" id="56646"/>
    <lineage>
        <taxon>Eukaryota</taxon>
        <taxon>Fungi</taxon>
        <taxon>Dikarya</taxon>
        <taxon>Ascomycota</taxon>
        <taxon>Pezizomycotina</taxon>
        <taxon>Sordariomycetes</taxon>
        <taxon>Hypocreomycetidae</taxon>
        <taxon>Hypocreales</taxon>
        <taxon>Nectriaceae</taxon>
        <taxon>Fusarium</taxon>
    </lineage>
</organism>
<evidence type="ECO:0000313" key="2">
    <source>
        <dbReference type="Proteomes" id="UP000245910"/>
    </source>
</evidence>
<accession>A0A2L2T8Q6</accession>